<dbReference type="Proteomes" id="UP000199297">
    <property type="component" value="Unassembled WGS sequence"/>
</dbReference>
<dbReference type="InterPro" id="IPR000792">
    <property type="entry name" value="Tscrpt_reg_LuxR_C"/>
</dbReference>
<evidence type="ECO:0000256" key="3">
    <source>
        <dbReference type="ARBA" id="ARBA00023125"/>
    </source>
</evidence>
<feature type="domain" description="HTH luxR-type" evidence="6">
    <location>
        <begin position="144"/>
        <end position="209"/>
    </location>
</feature>
<dbReference type="SMART" id="SM00421">
    <property type="entry name" value="HTH_LUXR"/>
    <property type="match status" value="1"/>
</dbReference>
<dbReference type="SMART" id="SM00448">
    <property type="entry name" value="REC"/>
    <property type="match status" value="1"/>
</dbReference>
<evidence type="ECO:0000256" key="2">
    <source>
        <dbReference type="ARBA" id="ARBA00023015"/>
    </source>
</evidence>
<dbReference type="Pfam" id="PF00196">
    <property type="entry name" value="GerE"/>
    <property type="match status" value="1"/>
</dbReference>
<dbReference type="RefSeq" id="WP_085283613.1">
    <property type="nucleotide sequence ID" value="NZ_FOBI01000002.1"/>
</dbReference>
<dbReference type="InterPro" id="IPR039420">
    <property type="entry name" value="WalR-like"/>
</dbReference>
<evidence type="ECO:0000256" key="5">
    <source>
        <dbReference type="PROSITE-ProRule" id="PRU00169"/>
    </source>
</evidence>
<dbReference type="PROSITE" id="PS50110">
    <property type="entry name" value="RESPONSE_REGULATORY"/>
    <property type="match status" value="1"/>
</dbReference>
<reference evidence="9" key="1">
    <citation type="submission" date="2016-10" db="EMBL/GenBank/DDBJ databases">
        <authorList>
            <person name="Varghese N."/>
            <person name="Submissions S."/>
        </authorList>
    </citation>
    <scope>NUCLEOTIDE SEQUENCE [LARGE SCALE GENOMIC DNA]</scope>
    <source>
        <strain evidence="9">CGMCC 1.9127</strain>
    </source>
</reference>
<evidence type="ECO:0000313" key="9">
    <source>
        <dbReference type="Proteomes" id="UP000199297"/>
    </source>
</evidence>
<keyword evidence="4" id="KW-0804">Transcription</keyword>
<dbReference type="AlphaFoldDB" id="A0A1H7JAM2"/>
<dbReference type="SUPFAM" id="SSF46894">
    <property type="entry name" value="C-terminal effector domain of the bipartite response regulators"/>
    <property type="match status" value="1"/>
</dbReference>
<organism evidence="8 9">
    <name type="scientific">Colwellia chukchiensis</name>
    <dbReference type="NCBI Taxonomy" id="641665"/>
    <lineage>
        <taxon>Bacteria</taxon>
        <taxon>Pseudomonadati</taxon>
        <taxon>Pseudomonadota</taxon>
        <taxon>Gammaproteobacteria</taxon>
        <taxon>Alteromonadales</taxon>
        <taxon>Colwelliaceae</taxon>
        <taxon>Colwellia</taxon>
    </lineage>
</organism>
<gene>
    <name evidence="8" type="ORF">SAMN05216262_102183</name>
</gene>
<dbReference type="Gene3D" id="3.40.50.2300">
    <property type="match status" value="1"/>
</dbReference>
<evidence type="ECO:0000256" key="1">
    <source>
        <dbReference type="ARBA" id="ARBA00022553"/>
    </source>
</evidence>
<dbReference type="GO" id="GO:0000160">
    <property type="term" value="P:phosphorelay signal transduction system"/>
    <property type="evidence" value="ECO:0007669"/>
    <property type="project" value="InterPro"/>
</dbReference>
<dbReference type="EMBL" id="FOBI01000002">
    <property type="protein sequence ID" value="SEK71586.1"/>
    <property type="molecule type" value="Genomic_DNA"/>
</dbReference>
<keyword evidence="3" id="KW-0238">DNA-binding</keyword>
<evidence type="ECO:0000256" key="4">
    <source>
        <dbReference type="ARBA" id="ARBA00023163"/>
    </source>
</evidence>
<dbReference type="PRINTS" id="PR00038">
    <property type="entry name" value="HTHLUXR"/>
</dbReference>
<keyword evidence="9" id="KW-1185">Reference proteome</keyword>
<dbReference type="CDD" id="cd06170">
    <property type="entry name" value="LuxR_C_like"/>
    <property type="match status" value="1"/>
</dbReference>
<dbReference type="GO" id="GO:0006355">
    <property type="term" value="P:regulation of DNA-templated transcription"/>
    <property type="evidence" value="ECO:0007669"/>
    <property type="project" value="InterPro"/>
</dbReference>
<protein>
    <submittedName>
        <fullName evidence="8">Two component transcriptional regulator, LuxR family</fullName>
    </submittedName>
</protein>
<evidence type="ECO:0000259" key="6">
    <source>
        <dbReference type="PROSITE" id="PS50043"/>
    </source>
</evidence>
<dbReference type="InterPro" id="IPR001789">
    <property type="entry name" value="Sig_transdc_resp-reg_receiver"/>
</dbReference>
<dbReference type="InterPro" id="IPR016032">
    <property type="entry name" value="Sig_transdc_resp-reg_C-effctor"/>
</dbReference>
<dbReference type="Pfam" id="PF00072">
    <property type="entry name" value="Response_reg"/>
    <property type="match status" value="1"/>
</dbReference>
<keyword evidence="1 5" id="KW-0597">Phosphoprotein</keyword>
<dbReference type="InterPro" id="IPR011006">
    <property type="entry name" value="CheY-like_superfamily"/>
</dbReference>
<sequence>MISVLIADDHTILRHGLVSLLSKDEGIRVVAEAADGLEAVQKALELKPNVIVIDISMPELNGMEAVKRLHEQLPDAKVLVLTMHEEQEYVIHMVRAGASGYLLKDSASDELIDAVKALAAGKTYFSQYAASVLATQYNKPAENWQDPYKNLTNREREVFHLIIEGKTTKEIARSLEISVKTAENHRGKVLDKLNVANAAELVRYAAKKHLLM</sequence>
<feature type="modified residue" description="4-aspartylphosphate" evidence="5">
    <location>
        <position position="54"/>
    </location>
</feature>
<dbReference type="CDD" id="cd17535">
    <property type="entry name" value="REC_NarL-like"/>
    <property type="match status" value="1"/>
</dbReference>
<keyword evidence="2" id="KW-0805">Transcription regulation</keyword>
<dbReference type="SUPFAM" id="SSF52172">
    <property type="entry name" value="CheY-like"/>
    <property type="match status" value="1"/>
</dbReference>
<proteinExistence type="predicted"/>
<dbReference type="PANTHER" id="PTHR43214:SF41">
    <property type="entry name" value="NITRATE_NITRITE RESPONSE REGULATOR PROTEIN NARP"/>
    <property type="match status" value="1"/>
</dbReference>
<dbReference type="STRING" id="641665.GCA_002104455_01750"/>
<name>A0A1H7JAM2_9GAMM</name>
<dbReference type="GO" id="GO:0003677">
    <property type="term" value="F:DNA binding"/>
    <property type="evidence" value="ECO:0007669"/>
    <property type="project" value="UniProtKB-KW"/>
</dbReference>
<dbReference type="PROSITE" id="PS50043">
    <property type="entry name" value="HTH_LUXR_2"/>
    <property type="match status" value="1"/>
</dbReference>
<dbReference type="PANTHER" id="PTHR43214">
    <property type="entry name" value="TWO-COMPONENT RESPONSE REGULATOR"/>
    <property type="match status" value="1"/>
</dbReference>
<evidence type="ECO:0000259" key="7">
    <source>
        <dbReference type="PROSITE" id="PS50110"/>
    </source>
</evidence>
<accession>A0A1H7JAM2</accession>
<dbReference type="OrthoDB" id="9796655at2"/>
<feature type="domain" description="Response regulatory" evidence="7">
    <location>
        <begin position="3"/>
        <end position="119"/>
    </location>
</feature>
<dbReference type="InterPro" id="IPR058245">
    <property type="entry name" value="NreC/VraR/RcsB-like_REC"/>
</dbReference>
<evidence type="ECO:0000313" key="8">
    <source>
        <dbReference type="EMBL" id="SEK71586.1"/>
    </source>
</evidence>